<gene>
    <name evidence="3" type="ORF">MNBD_PLANCTO03-1931</name>
</gene>
<protein>
    <submittedName>
        <fullName evidence="3">Peptidase M42 family protein</fullName>
    </submittedName>
</protein>
<proteinExistence type="predicted"/>
<dbReference type="Pfam" id="PF05343">
    <property type="entry name" value="Peptidase_M42"/>
    <property type="match status" value="1"/>
</dbReference>
<dbReference type="SUPFAM" id="SSF53187">
    <property type="entry name" value="Zn-dependent exopeptidases"/>
    <property type="match status" value="1"/>
</dbReference>
<keyword evidence="2" id="KW-0378">Hydrolase</keyword>
<name>A0A3B1E2J3_9ZZZZ</name>
<dbReference type="EMBL" id="UOGK01000743">
    <property type="protein sequence ID" value="VAX42730.1"/>
    <property type="molecule type" value="Genomic_DNA"/>
</dbReference>
<dbReference type="GO" id="GO:0016787">
    <property type="term" value="F:hydrolase activity"/>
    <property type="evidence" value="ECO:0007669"/>
    <property type="project" value="UniProtKB-KW"/>
</dbReference>
<dbReference type="PANTHER" id="PTHR32481:SF0">
    <property type="entry name" value="AMINOPEPTIDASE YPDE-RELATED"/>
    <property type="match status" value="1"/>
</dbReference>
<dbReference type="Gene3D" id="3.40.630.10">
    <property type="entry name" value="Zn peptidases"/>
    <property type="match status" value="1"/>
</dbReference>
<keyword evidence="1" id="KW-0479">Metal-binding</keyword>
<sequence>MADPTPPVAARHAIADQSRALHLEWLLALTAIPTAAGREQRVVAWLEDWLTDRPDLALSCDPIGNMVVRFAEEPATDSPLYFTAHLDHPAFVVERSVSPSIVEVAFRGGVMDDYFEGARVCLFDGDDHRWRGRIAERVDGANPKFKTFLCELEHDCDSLRPGDIGRWDFPEPEIAEVEGIECCCTHACDDLAAAAAALAAMDELRQLRAAGKATGDIRLLFTRAEEVGFLGAIGACRHATIEPGARLLALENSRSFPDSPLGGGPIVRVGDRITIFTPELTAAVAGVAEKVAGGPAQPTASQKQSEMPTWRWQRKLMAGGACEASVFCAFGHAATCICLPLGNYHNMADLTAVQAGTNTDKPTPGREYIAVADYHGLVDLLLACATELADPAGSHGPSFRSRIDSLWDDLKFVLD</sequence>
<dbReference type="InterPro" id="IPR008007">
    <property type="entry name" value="Peptidase_M42"/>
</dbReference>
<accession>A0A3B1E2J3</accession>
<dbReference type="GO" id="GO:0046872">
    <property type="term" value="F:metal ion binding"/>
    <property type="evidence" value="ECO:0007669"/>
    <property type="project" value="UniProtKB-KW"/>
</dbReference>
<dbReference type="AlphaFoldDB" id="A0A3B1E2J3"/>
<reference evidence="3" key="1">
    <citation type="submission" date="2018-06" db="EMBL/GenBank/DDBJ databases">
        <authorList>
            <person name="Zhirakovskaya E."/>
        </authorList>
    </citation>
    <scope>NUCLEOTIDE SEQUENCE</scope>
</reference>
<evidence type="ECO:0000256" key="2">
    <source>
        <dbReference type="ARBA" id="ARBA00022801"/>
    </source>
</evidence>
<evidence type="ECO:0000313" key="3">
    <source>
        <dbReference type="EMBL" id="VAX42730.1"/>
    </source>
</evidence>
<evidence type="ECO:0000256" key="1">
    <source>
        <dbReference type="ARBA" id="ARBA00022723"/>
    </source>
</evidence>
<dbReference type="PANTHER" id="PTHR32481">
    <property type="entry name" value="AMINOPEPTIDASE"/>
    <property type="match status" value="1"/>
</dbReference>
<organism evidence="3">
    <name type="scientific">hydrothermal vent metagenome</name>
    <dbReference type="NCBI Taxonomy" id="652676"/>
    <lineage>
        <taxon>unclassified sequences</taxon>
        <taxon>metagenomes</taxon>
        <taxon>ecological metagenomes</taxon>
    </lineage>
</organism>
<dbReference type="InterPro" id="IPR051464">
    <property type="entry name" value="Peptidase_M42_aminopept"/>
</dbReference>